<dbReference type="Gene3D" id="3.20.20.100">
    <property type="entry name" value="NADP-dependent oxidoreductase domain"/>
    <property type="match status" value="1"/>
</dbReference>
<dbReference type="RefSeq" id="WP_002700771.1">
    <property type="nucleotide sequence ID" value="NZ_AAWS01000033.1"/>
</dbReference>
<dbReference type="SUPFAM" id="SSF51430">
    <property type="entry name" value="NAD(P)-linked oxidoreductase"/>
    <property type="match status" value="1"/>
</dbReference>
<feature type="domain" description="NADP-dependent oxidoreductase" evidence="5">
    <location>
        <begin position="307"/>
        <end position="460"/>
    </location>
</feature>
<sequence length="672" mass="75817">MYKNIQAEQNTSSQQADNNVVQRQADSPYTTQQGQQETVQAKQRPIQRKGQKETIQAKQQPVQRQENNTGLPDNLKSGIENLSGQSMNDVKVHRNSDKPTQLQAKAYAQGTDIHLAPGQEQHLPHEAWHVVQQKQGRVQPTMQMKGNVNINDNPGLEREADVMGDKALQMKKDDSMQTVLQSTQNSTQTSPIQRVEAEKAVTGLTHLVKMVDKTIFDGNQLNKVKRGDYVVIETDNAYDSRRGPNQETYREIDEDGPQHYVWYQVVKLNGIEMGPDVYIREDTFVNLQPSEKGKEAAWLTFGVDGKDLKALKSAVKTGYRRFDCAEGYNNTQELAKALKQEGVPRNEVEIVYKFDLNANEDQKALSERLMPVIEMFDGRIDALMVHNATNEKKPMTDAWTLMNQLKTAGLVGKVGMGNIKSDHAHLLKELNEEGHIDIVENSAGSVLADKDLQTLIKDLGTDLAYYDVIDLVKEMAIPDIGNDYDYMKAGIESMVNRLQNVSDHQGFQSNMILSSGNAQRQLDNLTKYGDGSTRTQETEKEEDVAMYIDHWVNSKNYCEENSPEVILPPAIKTFLNNTDFNQLRETIKQSDQSILDYVTANNTFDLEQLRAIQVPSRVGLKKRYVGWTLDYILERLLGGVTCNHQSAQELIATLNYTVEEWGTMKGFLGEVV</sequence>
<keyword evidence="2" id="KW-0521">NADP</keyword>
<gene>
    <name evidence="7" type="ORF">M23134_01688</name>
</gene>
<keyword evidence="8" id="KW-1185">Reference proteome</keyword>
<comment type="similarity">
    <text evidence="1">Belongs to the aldo/keto reductase family.</text>
</comment>
<organism evidence="7 8">
    <name type="scientific">Microscilla marina ATCC 23134</name>
    <dbReference type="NCBI Taxonomy" id="313606"/>
    <lineage>
        <taxon>Bacteria</taxon>
        <taxon>Pseudomonadati</taxon>
        <taxon>Bacteroidota</taxon>
        <taxon>Cytophagia</taxon>
        <taxon>Cytophagales</taxon>
        <taxon>Microscillaceae</taxon>
        <taxon>Microscilla</taxon>
    </lineage>
</organism>
<dbReference type="InterPro" id="IPR036812">
    <property type="entry name" value="NAD(P)_OxRdtase_dom_sf"/>
</dbReference>
<protein>
    <submittedName>
        <fullName evidence="7">Oxidoreductase, aldo/keto reductase family</fullName>
    </submittedName>
</protein>
<keyword evidence="3" id="KW-0560">Oxidoreductase</keyword>
<feature type="domain" description="eCIS core" evidence="6">
    <location>
        <begin position="71"/>
        <end position="136"/>
    </location>
</feature>
<dbReference type="OrthoDB" id="292792at2"/>
<accession>A1ZSV4</accession>
<evidence type="ECO:0000256" key="2">
    <source>
        <dbReference type="ARBA" id="ARBA00022857"/>
    </source>
</evidence>
<dbReference type="Proteomes" id="UP000004095">
    <property type="component" value="Unassembled WGS sequence"/>
</dbReference>
<evidence type="ECO:0000256" key="3">
    <source>
        <dbReference type="ARBA" id="ARBA00023002"/>
    </source>
</evidence>
<dbReference type="InterPro" id="IPR023210">
    <property type="entry name" value="NADP_OxRdtase_dom"/>
</dbReference>
<dbReference type="Pfam" id="PF13699">
    <property type="entry name" value="eCIS_core"/>
    <property type="match status" value="1"/>
</dbReference>
<dbReference type="eggNOG" id="COG3177">
    <property type="taxonomic scope" value="Bacteria"/>
</dbReference>
<evidence type="ECO:0000256" key="1">
    <source>
        <dbReference type="ARBA" id="ARBA00007905"/>
    </source>
</evidence>
<dbReference type="InterPro" id="IPR020471">
    <property type="entry name" value="AKR"/>
</dbReference>
<dbReference type="PANTHER" id="PTHR43827">
    <property type="entry name" value="2,5-DIKETO-D-GLUCONIC ACID REDUCTASE"/>
    <property type="match status" value="1"/>
</dbReference>
<feature type="compositionally biased region" description="Polar residues" evidence="4">
    <location>
        <begin position="53"/>
        <end position="71"/>
    </location>
</feature>
<dbReference type="AlphaFoldDB" id="A1ZSV4"/>
<dbReference type="EMBL" id="AAWS01000033">
    <property type="protein sequence ID" value="EAY26518.1"/>
    <property type="molecule type" value="Genomic_DNA"/>
</dbReference>
<proteinExistence type="inferred from homology"/>
<evidence type="ECO:0000259" key="5">
    <source>
        <dbReference type="Pfam" id="PF00248"/>
    </source>
</evidence>
<feature type="compositionally biased region" description="Polar residues" evidence="4">
    <location>
        <begin position="1"/>
        <end position="41"/>
    </location>
</feature>
<dbReference type="GO" id="GO:0016616">
    <property type="term" value="F:oxidoreductase activity, acting on the CH-OH group of donors, NAD or NADP as acceptor"/>
    <property type="evidence" value="ECO:0007669"/>
    <property type="project" value="UniProtKB-ARBA"/>
</dbReference>
<feature type="region of interest" description="Disordered" evidence="4">
    <location>
        <begin position="1"/>
        <end position="83"/>
    </location>
</feature>
<dbReference type="InterPro" id="IPR025295">
    <property type="entry name" value="eCIS_core_dom"/>
</dbReference>
<reference evidence="7 8" key="1">
    <citation type="submission" date="2007-01" db="EMBL/GenBank/DDBJ databases">
        <authorList>
            <person name="Haygood M."/>
            <person name="Podell S."/>
            <person name="Anderson C."/>
            <person name="Hopkinson B."/>
            <person name="Roe K."/>
            <person name="Barbeau K."/>
            <person name="Gaasterland T."/>
            <person name="Ferriera S."/>
            <person name="Johnson J."/>
            <person name="Kravitz S."/>
            <person name="Beeson K."/>
            <person name="Sutton G."/>
            <person name="Rogers Y.-H."/>
            <person name="Friedman R."/>
            <person name="Frazier M."/>
            <person name="Venter J.C."/>
        </authorList>
    </citation>
    <scope>NUCLEOTIDE SEQUENCE [LARGE SCALE GENOMIC DNA]</scope>
    <source>
        <strain evidence="7 8">ATCC 23134</strain>
    </source>
</reference>
<dbReference type="eggNOG" id="COG0656">
    <property type="taxonomic scope" value="Bacteria"/>
</dbReference>
<dbReference type="PANTHER" id="PTHR43827:SF3">
    <property type="entry name" value="NADP-DEPENDENT OXIDOREDUCTASE DOMAIN-CONTAINING PROTEIN"/>
    <property type="match status" value="1"/>
</dbReference>
<comment type="caution">
    <text evidence="7">The sequence shown here is derived from an EMBL/GenBank/DDBJ whole genome shotgun (WGS) entry which is preliminary data.</text>
</comment>
<dbReference type="PRINTS" id="PR00069">
    <property type="entry name" value="ALDKETRDTASE"/>
</dbReference>
<evidence type="ECO:0000313" key="8">
    <source>
        <dbReference type="Proteomes" id="UP000004095"/>
    </source>
</evidence>
<evidence type="ECO:0000259" key="6">
    <source>
        <dbReference type="Pfam" id="PF13699"/>
    </source>
</evidence>
<name>A1ZSV4_MICM2</name>
<evidence type="ECO:0000256" key="4">
    <source>
        <dbReference type="SAM" id="MobiDB-lite"/>
    </source>
</evidence>
<dbReference type="Pfam" id="PF00248">
    <property type="entry name" value="Aldo_ket_red"/>
    <property type="match status" value="1"/>
</dbReference>
<evidence type="ECO:0000313" key="7">
    <source>
        <dbReference type="EMBL" id="EAY26518.1"/>
    </source>
</evidence>